<reference evidence="1" key="1">
    <citation type="journal article" date="2020" name="Nature">
        <title>Giant virus diversity and host interactions through global metagenomics.</title>
        <authorList>
            <person name="Schulz F."/>
            <person name="Roux S."/>
            <person name="Paez-Espino D."/>
            <person name="Jungbluth S."/>
            <person name="Walsh D.A."/>
            <person name="Denef V.J."/>
            <person name="McMahon K.D."/>
            <person name="Konstantinidis K.T."/>
            <person name="Eloe-Fadrosh E.A."/>
            <person name="Kyrpides N.C."/>
            <person name="Woyke T."/>
        </authorList>
    </citation>
    <scope>NUCLEOTIDE SEQUENCE</scope>
    <source>
        <strain evidence="1">GVMAG-S-3300013006-138</strain>
    </source>
</reference>
<dbReference type="AlphaFoldDB" id="A0A6C0KLY5"/>
<dbReference type="EMBL" id="MN740926">
    <property type="protein sequence ID" value="QHU18303.1"/>
    <property type="molecule type" value="Genomic_DNA"/>
</dbReference>
<evidence type="ECO:0000313" key="1">
    <source>
        <dbReference type="EMBL" id="QHU18303.1"/>
    </source>
</evidence>
<accession>A0A6C0KLY5</accession>
<name>A0A6C0KLY5_9ZZZZ</name>
<proteinExistence type="predicted"/>
<sequence>MTIYNVAFMKNQFLRIHMAKACDTPILVANGLGTRIDSGAVLNKAIELVHISTMILAKFRNTLRKRQVHSDFLRNAKFGNRDIGIRSDYRTG</sequence>
<organism evidence="1">
    <name type="scientific">viral metagenome</name>
    <dbReference type="NCBI Taxonomy" id="1070528"/>
    <lineage>
        <taxon>unclassified sequences</taxon>
        <taxon>metagenomes</taxon>
        <taxon>organismal metagenomes</taxon>
    </lineage>
</organism>
<protein>
    <submittedName>
        <fullName evidence="1">Uncharacterized protein</fullName>
    </submittedName>
</protein>